<dbReference type="EMBL" id="FZNW01000014">
    <property type="protein sequence ID" value="SNR67143.1"/>
    <property type="molecule type" value="Genomic_DNA"/>
</dbReference>
<sequence>MIRQPVTISLETYTTLLDKENLGEPHTTLLGGELWYPPELAAERDVRVLRELREQGLTSGNRISEEFYDTLVLVQRPAVEYYTFYTAAEGGEWTARTAMTGRDALLITKDGTTIQLEPIPHEQLGVRLAVALPDTPAAQLKSITCSVAELEALQAGKSLPSGPSASDTKRMQRWLDTERQYAGQLYAAIRDGMNKRRATTAPMPCWIDTESGRLLLTPDDSAWCTLTGCDTMAIAEKLSTLEEALRG</sequence>
<comment type="similarity">
    <text evidence="2">Belongs to the EspG family.</text>
</comment>
<dbReference type="RefSeq" id="WP_089302132.1">
    <property type="nucleotide sequence ID" value="NZ_FZNW01000014.1"/>
</dbReference>
<name>A0A238Y949_9PSEU</name>
<dbReference type="InterPro" id="IPR025734">
    <property type="entry name" value="EspG"/>
</dbReference>
<evidence type="ECO:0000256" key="1">
    <source>
        <dbReference type="ARBA" id="ARBA00004496"/>
    </source>
</evidence>
<keyword evidence="4" id="KW-0143">Chaperone</keyword>
<gene>
    <name evidence="5" type="ORF">SAMN06265360_11432</name>
</gene>
<evidence type="ECO:0000256" key="4">
    <source>
        <dbReference type="ARBA" id="ARBA00023186"/>
    </source>
</evidence>
<evidence type="ECO:0000313" key="6">
    <source>
        <dbReference type="Proteomes" id="UP000198348"/>
    </source>
</evidence>
<keyword evidence="6" id="KW-1185">Reference proteome</keyword>
<reference evidence="5 6" key="1">
    <citation type="submission" date="2017-06" db="EMBL/GenBank/DDBJ databases">
        <authorList>
            <person name="Kim H.J."/>
            <person name="Triplett B.A."/>
        </authorList>
    </citation>
    <scope>NUCLEOTIDE SEQUENCE [LARGE SCALE GENOMIC DNA]</scope>
    <source>
        <strain evidence="5 6">DSM 45207</strain>
    </source>
</reference>
<protein>
    <submittedName>
        <fullName evidence="5">EspG family protein</fullName>
    </submittedName>
</protein>
<dbReference type="AlphaFoldDB" id="A0A238Y949"/>
<dbReference type="OrthoDB" id="3623746at2"/>
<evidence type="ECO:0000313" key="5">
    <source>
        <dbReference type="EMBL" id="SNR67143.1"/>
    </source>
</evidence>
<dbReference type="Proteomes" id="UP000198348">
    <property type="component" value="Unassembled WGS sequence"/>
</dbReference>
<accession>A0A238Y949</accession>
<dbReference type="Pfam" id="PF14011">
    <property type="entry name" value="ESX-1_EspG"/>
    <property type="match status" value="1"/>
</dbReference>
<comment type="subcellular location">
    <subcellularLocation>
        <location evidence="1">Cytoplasm</location>
    </subcellularLocation>
</comment>
<evidence type="ECO:0000256" key="2">
    <source>
        <dbReference type="ARBA" id="ARBA00006411"/>
    </source>
</evidence>
<organism evidence="5 6">
    <name type="scientific">Haloechinothrix alba</name>
    <dbReference type="NCBI Taxonomy" id="664784"/>
    <lineage>
        <taxon>Bacteria</taxon>
        <taxon>Bacillati</taxon>
        <taxon>Actinomycetota</taxon>
        <taxon>Actinomycetes</taxon>
        <taxon>Pseudonocardiales</taxon>
        <taxon>Pseudonocardiaceae</taxon>
        <taxon>Haloechinothrix</taxon>
    </lineage>
</organism>
<keyword evidence="3" id="KW-0963">Cytoplasm</keyword>
<proteinExistence type="inferred from homology"/>
<evidence type="ECO:0000256" key="3">
    <source>
        <dbReference type="ARBA" id="ARBA00022490"/>
    </source>
</evidence>